<keyword evidence="1 4" id="KW-0808">Transferase</keyword>
<organism evidence="4 5">
    <name type="scientific">Devosia litorisediminis</name>
    <dbReference type="NCBI Taxonomy" id="2829817"/>
    <lineage>
        <taxon>Bacteria</taxon>
        <taxon>Pseudomonadati</taxon>
        <taxon>Pseudomonadota</taxon>
        <taxon>Alphaproteobacteria</taxon>
        <taxon>Hyphomicrobiales</taxon>
        <taxon>Devosiaceae</taxon>
        <taxon>Devosia</taxon>
    </lineage>
</organism>
<dbReference type="PANTHER" id="PTHR19136">
    <property type="entry name" value="MOLYBDENUM COFACTOR GUANYLYLTRANSFERASE"/>
    <property type="match status" value="1"/>
</dbReference>
<dbReference type="PANTHER" id="PTHR19136:SF81">
    <property type="entry name" value="MOLYBDENUM COFACTOR GUANYLYLTRANSFERASE"/>
    <property type="match status" value="1"/>
</dbReference>
<evidence type="ECO:0000256" key="2">
    <source>
        <dbReference type="ARBA" id="ARBA00022842"/>
    </source>
</evidence>
<dbReference type="Proteomes" id="UP000678281">
    <property type="component" value="Unassembled WGS sequence"/>
</dbReference>
<comment type="caution">
    <text evidence="4">The sequence shown here is derived from an EMBL/GenBank/DDBJ whole genome shotgun (WGS) entry which is preliminary data.</text>
</comment>
<reference evidence="4" key="1">
    <citation type="submission" date="2021-04" db="EMBL/GenBank/DDBJ databases">
        <title>Devosia litorisediminis sp. nov., isolated from a sand dune.</title>
        <authorList>
            <person name="Park S."/>
            <person name="Yoon J.-H."/>
        </authorList>
    </citation>
    <scope>NUCLEOTIDE SEQUENCE</scope>
    <source>
        <strain evidence="4">BSSL-BM10</strain>
    </source>
</reference>
<accession>A0A942IDW6</accession>
<dbReference type="InterPro" id="IPR025877">
    <property type="entry name" value="MobA-like_NTP_Trfase"/>
</dbReference>
<sequence>MTAVYALIIAGGDGQRLGGVRKGDLRVGGVRQIDRVRAALGQVVEPILVATGPAERAIALPNHACAVSDLDAPCAGPLAGLAAAVAHLAESGVTQGLLVSAAVDSPFLPTDFVPRLIAGLAAAPCAYAAWGEDFYPPNSIWRLEALQALPRDIVQAGAPPSLKALQRVLGAQKVDWADASDGNPFANINTIGDLLALQRIALN</sequence>
<dbReference type="GO" id="GO:0016779">
    <property type="term" value="F:nucleotidyltransferase activity"/>
    <property type="evidence" value="ECO:0007669"/>
    <property type="project" value="TreeGrafter"/>
</dbReference>
<evidence type="ECO:0000313" key="5">
    <source>
        <dbReference type="Proteomes" id="UP000678281"/>
    </source>
</evidence>
<dbReference type="EMBL" id="JAGXTP010000001">
    <property type="protein sequence ID" value="MBS3848725.1"/>
    <property type="molecule type" value="Genomic_DNA"/>
</dbReference>
<dbReference type="InterPro" id="IPR029044">
    <property type="entry name" value="Nucleotide-diphossugar_trans"/>
</dbReference>
<keyword evidence="5" id="KW-1185">Reference proteome</keyword>
<dbReference type="SUPFAM" id="SSF53448">
    <property type="entry name" value="Nucleotide-diphospho-sugar transferases"/>
    <property type="match status" value="1"/>
</dbReference>
<dbReference type="RefSeq" id="WP_212658250.1">
    <property type="nucleotide sequence ID" value="NZ_JAGXTP010000001.1"/>
</dbReference>
<evidence type="ECO:0000256" key="1">
    <source>
        <dbReference type="ARBA" id="ARBA00022679"/>
    </source>
</evidence>
<dbReference type="Gene3D" id="3.90.550.10">
    <property type="entry name" value="Spore Coat Polysaccharide Biosynthesis Protein SpsA, Chain A"/>
    <property type="match status" value="1"/>
</dbReference>
<protein>
    <submittedName>
        <fullName evidence="4">NTP transferase domain-containing protein</fullName>
    </submittedName>
</protein>
<evidence type="ECO:0000313" key="4">
    <source>
        <dbReference type="EMBL" id="MBS3848725.1"/>
    </source>
</evidence>
<dbReference type="AlphaFoldDB" id="A0A942IDW6"/>
<name>A0A942IDW6_9HYPH</name>
<keyword evidence="2" id="KW-0460">Magnesium</keyword>
<proteinExistence type="predicted"/>
<gene>
    <name evidence="4" type="ORF">KD146_08465</name>
</gene>
<dbReference type="Pfam" id="PF12804">
    <property type="entry name" value="NTP_transf_3"/>
    <property type="match status" value="1"/>
</dbReference>
<feature type="domain" description="MobA-like NTP transferase" evidence="3">
    <location>
        <begin position="6"/>
        <end position="163"/>
    </location>
</feature>
<evidence type="ECO:0000259" key="3">
    <source>
        <dbReference type="Pfam" id="PF12804"/>
    </source>
</evidence>